<reference evidence="7" key="1">
    <citation type="submission" date="2023-08" db="EMBL/GenBank/DDBJ databases">
        <authorList>
            <person name="Audoor S."/>
            <person name="Bilcke G."/>
        </authorList>
    </citation>
    <scope>NUCLEOTIDE SEQUENCE</scope>
</reference>
<dbReference type="Gene3D" id="1.20.1270.220">
    <property type="match status" value="1"/>
</dbReference>
<evidence type="ECO:0000259" key="5">
    <source>
        <dbReference type="PROSITE" id="PS50014"/>
    </source>
</evidence>
<dbReference type="PROSITE" id="PS51525">
    <property type="entry name" value="NET"/>
    <property type="match status" value="1"/>
</dbReference>
<name>A0AAD2CE11_9STRA</name>
<feature type="domain" description="Bromo" evidence="5">
    <location>
        <begin position="20"/>
        <end position="92"/>
    </location>
</feature>
<dbReference type="Pfam" id="PF17035">
    <property type="entry name" value="BET"/>
    <property type="match status" value="1"/>
</dbReference>
<keyword evidence="3" id="KW-0804">Transcription</keyword>
<dbReference type="InterPro" id="IPR038336">
    <property type="entry name" value="NET_sf"/>
</dbReference>
<dbReference type="EMBL" id="CAKOGP040000002">
    <property type="protein sequence ID" value="CAJ1924093.1"/>
    <property type="molecule type" value="Genomic_DNA"/>
</dbReference>
<evidence type="ECO:0000313" key="7">
    <source>
        <dbReference type="EMBL" id="CAJ1924093.1"/>
    </source>
</evidence>
<evidence type="ECO:0000256" key="3">
    <source>
        <dbReference type="ARBA" id="ARBA00023163"/>
    </source>
</evidence>
<keyword evidence="8" id="KW-1185">Reference proteome</keyword>
<dbReference type="Proteomes" id="UP001295423">
    <property type="component" value="Unassembled WGS sequence"/>
</dbReference>
<dbReference type="AlphaFoldDB" id="A0AAD2CE11"/>
<dbReference type="SUPFAM" id="SSF47370">
    <property type="entry name" value="Bromodomain"/>
    <property type="match status" value="1"/>
</dbReference>
<accession>A0AAD2CE11</accession>
<feature type="domain" description="NET" evidence="6">
    <location>
        <begin position="120"/>
        <end position="204"/>
    </location>
</feature>
<protein>
    <recommendedName>
        <fullName evidence="9">Bromo domain-containing protein</fullName>
    </recommendedName>
</protein>
<comment type="caution">
    <text evidence="7">The sequence shown here is derived from an EMBL/GenBank/DDBJ whole genome shotgun (WGS) entry which is preliminary data.</text>
</comment>
<dbReference type="InterPro" id="IPR001487">
    <property type="entry name" value="Bromodomain"/>
</dbReference>
<organism evidence="7 8">
    <name type="scientific">Cylindrotheca closterium</name>
    <dbReference type="NCBI Taxonomy" id="2856"/>
    <lineage>
        <taxon>Eukaryota</taxon>
        <taxon>Sar</taxon>
        <taxon>Stramenopiles</taxon>
        <taxon>Ochrophyta</taxon>
        <taxon>Bacillariophyta</taxon>
        <taxon>Bacillariophyceae</taxon>
        <taxon>Bacillariophycidae</taxon>
        <taxon>Bacillariales</taxon>
        <taxon>Bacillariaceae</taxon>
        <taxon>Cylindrotheca</taxon>
    </lineage>
</organism>
<dbReference type="InterPro" id="IPR036427">
    <property type="entry name" value="Bromodomain-like_sf"/>
</dbReference>
<evidence type="ECO:0000259" key="6">
    <source>
        <dbReference type="PROSITE" id="PS51525"/>
    </source>
</evidence>
<gene>
    <name evidence="7" type="ORF">CYCCA115_LOCUS1067</name>
</gene>
<dbReference type="SMART" id="SM00297">
    <property type="entry name" value="BROMO"/>
    <property type="match status" value="1"/>
</dbReference>
<evidence type="ECO:0008006" key="9">
    <source>
        <dbReference type="Google" id="ProtNLM"/>
    </source>
</evidence>
<evidence type="ECO:0000256" key="1">
    <source>
        <dbReference type="ARBA" id="ARBA00023015"/>
    </source>
</evidence>
<sequence length="213" mass="24054">MSAPTDAQWAAMQKAVQSIAQRTEAEPFRTPVQWKEIGLYDYPQIIDKPMDLGTVKKKITDRKYTSLQEAAEDVRLVWANCMTYNADESDFHLLAQSLSKRWEEKYSKLVADFNLDVTMGGTEEGSAAKISLSDKREFAKSLYKISKEDLGKILVEVDTKCPQALLKNATEDECELNIDKLSPAVFQEMRQFVATCLDKSRGTKKKAAKRKSG</sequence>
<proteinExistence type="predicted"/>
<dbReference type="InterPro" id="IPR027353">
    <property type="entry name" value="NET_dom"/>
</dbReference>
<evidence type="ECO:0000313" key="8">
    <source>
        <dbReference type="Proteomes" id="UP001295423"/>
    </source>
</evidence>
<dbReference type="PRINTS" id="PR00503">
    <property type="entry name" value="BROMODOMAIN"/>
</dbReference>
<keyword evidence="2 4" id="KW-0103">Bromodomain</keyword>
<dbReference type="Pfam" id="PF00439">
    <property type="entry name" value="Bromodomain"/>
    <property type="match status" value="1"/>
</dbReference>
<dbReference type="PANTHER" id="PTHR45926">
    <property type="entry name" value="OSJNBA0053K19.4 PROTEIN"/>
    <property type="match status" value="1"/>
</dbReference>
<evidence type="ECO:0000256" key="2">
    <source>
        <dbReference type="ARBA" id="ARBA00023117"/>
    </source>
</evidence>
<evidence type="ECO:0000256" key="4">
    <source>
        <dbReference type="PROSITE-ProRule" id="PRU00035"/>
    </source>
</evidence>
<dbReference type="Gene3D" id="1.20.920.10">
    <property type="entry name" value="Bromodomain-like"/>
    <property type="match status" value="1"/>
</dbReference>
<dbReference type="PROSITE" id="PS50014">
    <property type="entry name" value="BROMODOMAIN_2"/>
    <property type="match status" value="1"/>
</dbReference>
<keyword evidence="1" id="KW-0805">Transcription regulation</keyword>